<sequence length="321" mass="33575">MNDRSPRTSTEVHRLLDEAFAGIDPTPEAQDLKEEIRDNLLSRVAELEVAGATPAEAARRAVDELGDVRELVAAASGEADVHADATGQAPATRGTRPGASAAELAERNRVRPKPAFVVRTVVLGIVAAAALVTLVLGLTPLLPLATGALIAIAAVLGLAIGVITGDALHQETTTNYPLPTGRAVLFGAATGLLVAGLGFAAVVAVRLDLVWLVLAAVLVVVAIAVLSALGATQTNRHKPWVLTLHRDAARAGNRFEEDPAAAARFGIYSAVIWLTAFVLVPVLGFTVGWWWAPLPVVGAFIAMMLVLARMLFGHDASRTSR</sequence>
<feature type="transmembrane region" description="Helical" evidence="2">
    <location>
        <begin position="265"/>
        <end position="284"/>
    </location>
</feature>
<feature type="transmembrane region" description="Helical" evidence="2">
    <location>
        <begin position="144"/>
        <end position="163"/>
    </location>
</feature>
<feature type="transmembrane region" description="Helical" evidence="2">
    <location>
        <begin position="116"/>
        <end position="138"/>
    </location>
</feature>
<keyword evidence="2" id="KW-1133">Transmembrane helix</keyword>
<dbReference type="RefSeq" id="WP_157424850.1">
    <property type="nucleotide sequence ID" value="NZ_BAAANI010000007.1"/>
</dbReference>
<evidence type="ECO:0000256" key="1">
    <source>
        <dbReference type="SAM" id="MobiDB-lite"/>
    </source>
</evidence>
<reference evidence="3 4" key="1">
    <citation type="submission" date="2024-09" db="EMBL/GenBank/DDBJ databases">
        <authorList>
            <person name="Sun Q."/>
            <person name="Mori K."/>
        </authorList>
    </citation>
    <scope>NUCLEOTIDE SEQUENCE [LARGE SCALE GENOMIC DNA]</scope>
    <source>
        <strain evidence="3 4">JCM 14321</strain>
    </source>
</reference>
<dbReference type="EMBL" id="JBHMBL010000001">
    <property type="protein sequence ID" value="MFB9642110.1"/>
    <property type="molecule type" value="Genomic_DNA"/>
</dbReference>
<keyword evidence="2" id="KW-0472">Membrane</keyword>
<keyword evidence="2" id="KW-0812">Transmembrane</keyword>
<dbReference type="NCBIfam" id="NF038403">
    <property type="entry name" value="perm_prefix_1"/>
    <property type="match status" value="1"/>
</dbReference>
<evidence type="ECO:0000256" key="2">
    <source>
        <dbReference type="SAM" id="Phobius"/>
    </source>
</evidence>
<feature type="transmembrane region" description="Helical" evidence="2">
    <location>
        <begin position="290"/>
        <end position="312"/>
    </location>
</feature>
<keyword evidence="4" id="KW-1185">Reference proteome</keyword>
<organism evidence="3 4">
    <name type="scientific">Agromyces lapidis</name>
    <dbReference type="NCBI Taxonomy" id="279574"/>
    <lineage>
        <taxon>Bacteria</taxon>
        <taxon>Bacillati</taxon>
        <taxon>Actinomycetota</taxon>
        <taxon>Actinomycetes</taxon>
        <taxon>Micrococcales</taxon>
        <taxon>Microbacteriaceae</taxon>
        <taxon>Agromyces</taxon>
    </lineage>
</organism>
<protein>
    <submittedName>
        <fullName evidence="3">Permease prefix domain 1-containing protein</fullName>
    </submittedName>
</protein>
<dbReference type="Proteomes" id="UP001589667">
    <property type="component" value="Unassembled WGS sequence"/>
</dbReference>
<evidence type="ECO:0000313" key="3">
    <source>
        <dbReference type="EMBL" id="MFB9642110.1"/>
    </source>
</evidence>
<comment type="caution">
    <text evidence="3">The sequence shown here is derived from an EMBL/GenBank/DDBJ whole genome shotgun (WGS) entry which is preliminary data.</text>
</comment>
<gene>
    <name evidence="3" type="ORF">ACFFQV_07380</name>
</gene>
<feature type="region of interest" description="Disordered" evidence="1">
    <location>
        <begin position="79"/>
        <end position="106"/>
    </location>
</feature>
<name>A0ABV5SP28_9MICO</name>
<proteinExistence type="predicted"/>
<feature type="transmembrane region" description="Helical" evidence="2">
    <location>
        <begin position="183"/>
        <end position="203"/>
    </location>
</feature>
<evidence type="ECO:0000313" key="4">
    <source>
        <dbReference type="Proteomes" id="UP001589667"/>
    </source>
</evidence>
<accession>A0ABV5SP28</accession>
<dbReference type="InterPro" id="IPR047928">
    <property type="entry name" value="Perm_prefix_1"/>
</dbReference>
<feature type="transmembrane region" description="Helical" evidence="2">
    <location>
        <begin position="209"/>
        <end position="229"/>
    </location>
</feature>